<dbReference type="AlphaFoldDB" id="A0A9P1E372"/>
<feature type="compositionally biased region" description="Low complexity" evidence="1">
    <location>
        <begin position="56"/>
        <end position="67"/>
    </location>
</feature>
<feature type="region of interest" description="Disordered" evidence="1">
    <location>
        <begin position="56"/>
        <end position="102"/>
    </location>
</feature>
<feature type="compositionally biased region" description="Basic and acidic residues" evidence="1">
    <location>
        <begin position="91"/>
        <end position="102"/>
    </location>
</feature>
<name>A0A9P1E372_CUSEU</name>
<gene>
    <name evidence="2" type="ORF">CEURO_LOCUS5334</name>
</gene>
<comment type="caution">
    <text evidence="2">The sequence shown here is derived from an EMBL/GenBank/DDBJ whole genome shotgun (WGS) entry which is preliminary data.</text>
</comment>
<dbReference type="Proteomes" id="UP001152484">
    <property type="component" value="Unassembled WGS sequence"/>
</dbReference>
<keyword evidence="3" id="KW-1185">Reference proteome</keyword>
<reference evidence="2" key="1">
    <citation type="submission" date="2022-07" db="EMBL/GenBank/DDBJ databases">
        <authorList>
            <person name="Macas J."/>
            <person name="Novak P."/>
            <person name="Neumann P."/>
        </authorList>
    </citation>
    <scope>NUCLEOTIDE SEQUENCE</scope>
</reference>
<sequence>MTTRALRSIHDRATDVLDEVVDVQGYHEACSGIVALCADVLGRVDYGYMADSQYSTASASTAGSSQAVRRDRVVLHPRNQRRRPRAQPQPHELHDDDDHVDL</sequence>
<evidence type="ECO:0000313" key="3">
    <source>
        <dbReference type="Proteomes" id="UP001152484"/>
    </source>
</evidence>
<dbReference type="EMBL" id="CAMAPE010000009">
    <property type="protein sequence ID" value="CAH9074844.1"/>
    <property type="molecule type" value="Genomic_DNA"/>
</dbReference>
<evidence type="ECO:0000313" key="2">
    <source>
        <dbReference type="EMBL" id="CAH9074844.1"/>
    </source>
</evidence>
<organism evidence="2 3">
    <name type="scientific">Cuscuta europaea</name>
    <name type="common">European dodder</name>
    <dbReference type="NCBI Taxonomy" id="41803"/>
    <lineage>
        <taxon>Eukaryota</taxon>
        <taxon>Viridiplantae</taxon>
        <taxon>Streptophyta</taxon>
        <taxon>Embryophyta</taxon>
        <taxon>Tracheophyta</taxon>
        <taxon>Spermatophyta</taxon>
        <taxon>Magnoliopsida</taxon>
        <taxon>eudicotyledons</taxon>
        <taxon>Gunneridae</taxon>
        <taxon>Pentapetalae</taxon>
        <taxon>asterids</taxon>
        <taxon>lamiids</taxon>
        <taxon>Solanales</taxon>
        <taxon>Convolvulaceae</taxon>
        <taxon>Cuscuteae</taxon>
        <taxon>Cuscuta</taxon>
        <taxon>Cuscuta subgen. Cuscuta</taxon>
    </lineage>
</organism>
<protein>
    <submittedName>
        <fullName evidence="2">Uncharacterized protein</fullName>
    </submittedName>
</protein>
<accession>A0A9P1E372</accession>
<proteinExistence type="predicted"/>
<evidence type="ECO:0000256" key="1">
    <source>
        <dbReference type="SAM" id="MobiDB-lite"/>
    </source>
</evidence>